<feature type="domain" description="Lnb N-terminal periplasmic" evidence="2">
    <location>
        <begin position="160"/>
        <end position="309"/>
    </location>
</feature>
<reference evidence="5 6" key="1">
    <citation type="submission" date="2018-12" db="EMBL/GenBank/DDBJ databases">
        <title>Persistence of Moraxella catarrhalis in Chronic Obstructive Pulmonary Disease and Regulation of the Hag/MID Adhesin.</title>
        <authorList>
            <person name="Murphy T."/>
            <person name="Zhao X."/>
            <person name="Vyas G."/>
            <person name="Aluvathingal J."/>
            <person name="Nadendla S."/>
            <person name="Tallon L."/>
            <person name="Tettelin H."/>
        </authorList>
    </citation>
    <scope>NUCLEOTIDE SEQUENCE [LARGE SCALE GENOMIC DNA]</scope>
    <source>
        <strain evidence="5 6">46P58B1</strain>
    </source>
</reference>
<organism evidence="5 6">
    <name type="scientific">Moraxella catarrhalis</name>
    <name type="common">Branhamella catarrhalis</name>
    <dbReference type="NCBI Taxonomy" id="480"/>
    <lineage>
        <taxon>Bacteria</taxon>
        <taxon>Pseudomonadati</taxon>
        <taxon>Pseudomonadota</taxon>
        <taxon>Gammaproteobacteria</taxon>
        <taxon>Moraxellales</taxon>
        <taxon>Moraxellaceae</taxon>
        <taxon>Moraxella</taxon>
    </lineage>
</organism>
<dbReference type="InterPro" id="IPR057162">
    <property type="entry name" value="DUF7840"/>
</dbReference>
<evidence type="ECO:0000256" key="1">
    <source>
        <dbReference type="SAM" id="SignalP"/>
    </source>
</evidence>
<protein>
    <submittedName>
        <fullName evidence="5">Uncharacterized protein</fullName>
    </submittedName>
</protein>
<feature type="domain" description="DUF7840" evidence="3">
    <location>
        <begin position="365"/>
        <end position="614"/>
    </location>
</feature>
<evidence type="ECO:0000259" key="4">
    <source>
        <dbReference type="Pfam" id="PF25225"/>
    </source>
</evidence>
<gene>
    <name evidence="5" type="ORF">EJK53_0542</name>
</gene>
<sequence length="615" mass="68086">MKHTTKFSAISLGIFILPFVMSLPSYAANVITDTTQIKPNAVSRQDGFVDTKVDQMINPYGLSDKALQSISQSVGWRRLLLFQDTPVEHDNSSIDNPKFFLAQNGYHDAYAELIATLSAMQRGDGDAVCRFVARTHFLTQALATQDIDSGVDDRQCSDFHAFADTLNAKRLSLIFAEEHPNNIASAFAHVLMRVDDGQDEDKAATAINYTVQPNKADGVIVSTVKSASGGYPAVMEIMPYQKKADDYLVKDERDLWQFSLNLTSKEVTQIVRHIWEVKEMKRPYFFTHDNCATEIVRLIDVVRPEGNIQADIGNIAIPSRIAAILSQAGMVTDQKFIPSNSTIRQAKLNNGENFDIAHLAPNRNSPVHAMPVHRFGFGIGLDTRLSDRAVYGIQLNGAYQDLLDNPQGVRSLLDLQVMSAKLITDGSTLRLEDLTIFSTRSLNPANTAKNNATVKKGVGLAMAFHTGLTRTIDASNKANHHHLVLDMDIKAGKSWNFGQVRQNSGELANTTCYTLVGGGTQIGRVNQGYRLRAGTDIGCIHYANENLRGLMQLSLPYYYHFDNAPSDRSGYFQPALSIGIQADIAPYHAVRLTAQREKLNSDYATQAMLSVQRYF</sequence>
<accession>A0A3A9M4J3</accession>
<feature type="domain" description="DUF7843" evidence="4">
    <location>
        <begin position="69"/>
        <end position="140"/>
    </location>
</feature>
<dbReference type="Pfam" id="PF13387">
    <property type="entry name" value="Lnb_N"/>
    <property type="match status" value="1"/>
</dbReference>
<keyword evidence="1" id="KW-0732">Signal</keyword>
<evidence type="ECO:0000313" key="5">
    <source>
        <dbReference type="EMBL" id="AZQ93910.1"/>
    </source>
</evidence>
<feature type="chain" id="PRO_5030072704" evidence="1">
    <location>
        <begin position="28"/>
        <end position="615"/>
    </location>
</feature>
<evidence type="ECO:0000259" key="3">
    <source>
        <dbReference type="Pfam" id="PF25222"/>
    </source>
</evidence>
<dbReference type="Proteomes" id="UP000280228">
    <property type="component" value="Chromosome"/>
</dbReference>
<proteinExistence type="predicted"/>
<evidence type="ECO:0000259" key="2">
    <source>
        <dbReference type="Pfam" id="PF13387"/>
    </source>
</evidence>
<name>A0A3A9M4J3_MORCA</name>
<dbReference type="Pfam" id="PF25225">
    <property type="entry name" value="DUF7843"/>
    <property type="match status" value="1"/>
</dbReference>
<dbReference type="EMBL" id="CP034662">
    <property type="protein sequence ID" value="AZQ93910.1"/>
    <property type="molecule type" value="Genomic_DNA"/>
</dbReference>
<dbReference type="AlphaFoldDB" id="A0A3A9M4J3"/>
<dbReference type="RefSeq" id="WP_049148775.1">
    <property type="nucleotide sequence ID" value="NZ_CP034662.1"/>
</dbReference>
<dbReference type="InterPro" id="IPR057165">
    <property type="entry name" value="DUF7843"/>
</dbReference>
<evidence type="ECO:0000313" key="6">
    <source>
        <dbReference type="Proteomes" id="UP000280228"/>
    </source>
</evidence>
<feature type="signal peptide" evidence="1">
    <location>
        <begin position="1"/>
        <end position="27"/>
    </location>
</feature>
<dbReference type="InterPro" id="IPR025178">
    <property type="entry name" value="Lnb_N"/>
</dbReference>
<dbReference type="Pfam" id="PF25222">
    <property type="entry name" value="DUF7840"/>
    <property type="match status" value="1"/>
</dbReference>